<gene>
    <name evidence="2" type="ORF">FYJ34_10305</name>
</gene>
<reference evidence="2 3" key="1">
    <citation type="submission" date="2019-08" db="EMBL/GenBank/DDBJ databases">
        <title>In-depth cultivation of the pig gut microbiome towards novel bacterial diversity and tailored functional studies.</title>
        <authorList>
            <person name="Wylensek D."/>
            <person name="Hitch T.C.A."/>
            <person name="Clavel T."/>
        </authorList>
    </citation>
    <scope>NUCLEOTIDE SEQUENCE [LARGE SCALE GENOMIC DNA]</scope>
    <source>
        <strain evidence="2 3">68-1-5</strain>
    </source>
</reference>
<organism evidence="2 3">
    <name type="scientific">Suipraeoptans intestinalis</name>
    <dbReference type="NCBI Taxonomy" id="2606628"/>
    <lineage>
        <taxon>Bacteria</taxon>
        <taxon>Bacillati</taxon>
        <taxon>Bacillota</taxon>
        <taxon>Clostridia</taxon>
        <taxon>Lachnospirales</taxon>
        <taxon>Lachnospiraceae</taxon>
        <taxon>Suipraeoptans</taxon>
    </lineage>
</organism>
<comment type="caution">
    <text evidence="2">The sequence shown here is derived from an EMBL/GenBank/DDBJ whole genome shotgun (WGS) entry which is preliminary data.</text>
</comment>
<evidence type="ECO:0000313" key="2">
    <source>
        <dbReference type="EMBL" id="MSR94635.1"/>
    </source>
</evidence>
<proteinExistence type="predicted"/>
<accession>A0A6N7V247</accession>
<sequence>MRKLDPESDQRLDPLSFHENGRAKEPEEDPHQKDGGKKSNISQGVDCLLAQKDPLAGGAVMVGTNMV</sequence>
<protein>
    <submittedName>
        <fullName evidence="2">Uncharacterized protein</fullName>
    </submittedName>
</protein>
<dbReference type="Proteomes" id="UP000434409">
    <property type="component" value="Unassembled WGS sequence"/>
</dbReference>
<feature type="compositionally biased region" description="Basic and acidic residues" evidence="1">
    <location>
        <begin position="19"/>
        <end position="37"/>
    </location>
</feature>
<dbReference type="AlphaFoldDB" id="A0A6N7V247"/>
<name>A0A6N7V247_9FIRM</name>
<feature type="compositionally biased region" description="Basic and acidic residues" evidence="1">
    <location>
        <begin position="1"/>
        <end position="12"/>
    </location>
</feature>
<keyword evidence="3" id="KW-1185">Reference proteome</keyword>
<evidence type="ECO:0000313" key="3">
    <source>
        <dbReference type="Proteomes" id="UP000434409"/>
    </source>
</evidence>
<dbReference type="EMBL" id="VULY01000018">
    <property type="protein sequence ID" value="MSR94635.1"/>
    <property type="molecule type" value="Genomic_DNA"/>
</dbReference>
<dbReference type="RefSeq" id="WP_154478356.1">
    <property type="nucleotide sequence ID" value="NZ_VULY01000018.1"/>
</dbReference>
<evidence type="ECO:0000256" key="1">
    <source>
        <dbReference type="SAM" id="MobiDB-lite"/>
    </source>
</evidence>
<feature type="region of interest" description="Disordered" evidence="1">
    <location>
        <begin position="1"/>
        <end position="45"/>
    </location>
</feature>